<reference evidence="1 2" key="1">
    <citation type="submission" date="2012-10" db="EMBL/GenBank/DDBJ databases">
        <authorList>
            <person name="Strain E.A."/>
            <person name="Brown E."/>
            <person name="Allard M.W."/>
            <person name="Gonzalez-Escalona N."/>
            <person name="Timme R."/>
        </authorList>
    </citation>
    <scope>NUCLEOTIDE SEQUENCE [LARGE SCALE GENOMIC DNA]</scope>
    <source>
        <strain evidence="1 2">CFSAN001627</strain>
    </source>
</reference>
<proteinExistence type="predicted"/>
<dbReference type="AlphaFoldDB" id="M1ZZG7"/>
<gene>
    <name evidence="1" type="ORF">CFSAN001627_03670</name>
</gene>
<dbReference type="PATRIC" id="fig|1232189.3.peg.609"/>
<reference evidence="1 2" key="2">
    <citation type="submission" date="2013-03" db="EMBL/GenBank/DDBJ databases">
        <title>Diversity in Clostridium botulinum.</title>
        <authorList>
            <person name="Timme R.E."/>
            <person name="Allard M."/>
            <person name="Luo Y."/>
            <person name="Strain E."/>
            <person name="Gonzalez-Escalona N."/>
            <person name="Brown E."/>
        </authorList>
    </citation>
    <scope>NUCLEOTIDE SEQUENCE [LARGE SCALE GENOMIC DNA]</scope>
    <source>
        <strain evidence="1 2">CFSAN001627</strain>
    </source>
</reference>
<protein>
    <submittedName>
        <fullName evidence="1">Uncharacterized protein</fullName>
    </submittedName>
</protein>
<dbReference type="EMBL" id="AMXI01000197">
    <property type="protein sequence ID" value="EKN42985.1"/>
    <property type="molecule type" value="Genomic_DNA"/>
</dbReference>
<sequence>MCYCNCSFEETTGECKIKNFTGALKQLPHCPCFIGGNIEDTQEEGVYKKLCNTGEIAVLQDEIESNYC</sequence>
<organism evidence="1 2">
    <name type="scientific">Clostridium botulinum CFSAN001627</name>
    <dbReference type="NCBI Taxonomy" id="1232189"/>
    <lineage>
        <taxon>Bacteria</taxon>
        <taxon>Bacillati</taxon>
        <taxon>Bacillota</taxon>
        <taxon>Clostridia</taxon>
        <taxon>Eubacteriales</taxon>
        <taxon>Clostridiaceae</taxon>
        <taxon>Clostridium</taxon>
    </lineage>
</organism>
<dbReference type="Proteomes" id="UP000011944">
    <property type="component" value="Unassembled WGS sequence"/>
</dbReference>
<comment type="caution">
    <text evidence="1">The sequence shown here is derived from an EMBL/GenBank/DDBJ whole genome shotgun (WGS) entry which is preliminary data.</text>
</comment>
<accession>M1ZZG7</accession>
<name>M1ZZG7_CLOBO</name>
<evidence type="ECO:0000313" key="2">
    <source>
        <dbReference type="Proteomes" id="UP000011944"/>
    </source>
</evidence>
<evidence type="ECO:0000313" key="1">
    <source>
        <dbReference type="EMBL" id="EKN42985.1"/>
    </source>
</evidence>